<dbReference type="Proteomes" id="UP001524501">
    <property type="component" value="Unassembled WGS sequence"/>
</dbReference>
<evidence type="ECO:0000313" key="1">
    <source>
        <dbReference type="EMBL" id="MCQ4119581.1"/>
    </source>
</evidence>
<keyword evidence="2" id="KW-1185">Reference proteome</keyword>
<proteinExistence type="predicted"/>
<dbReference type="EMBL" id="JANFQF010000007">
    <property type="protein sequence ID" value="MCQ4119581.1"/>
    <property type="molecule type" value="Genomic_DNA"/>
</dbReference>
<sequence length="115" mass="11850">MTPSAATGAPGMVTFAAEPSATIAITTLDCIDVSVNWRNLTTGAAGTTVLQALRPVDFSRPISPDERCRYTPATVGTGSGMVIATADVNAHVLPPASDRWPQVPVNPGFGSFPVP</sequence>
<protein>
    <submittedName>
        <fullName evidence="1">Uncharacterized protein</fullName>
    </submittedName>
</protein>
<name>A0ABT1QBF9_9NOCA</name>
<gene>
    <name evidence="1" type="ORF">NOF53_10405</name>
</gene>
<accession>A0ABT1QBF9</accession>
<dbReference type="RefSeq" id="WP_255967943.1">
    <property type="nucleotide sequence ID" value="NZ_JANFQF010000007.1"/>
</dbReference>
<reference evidence="1 2" key="1">
    <citation type="submission" date="2022-07" db="EMBL/GenBank/DDBJ databases">
        <title>Degradation activity of malathion, p-nitrophenol and potential low-temperature adaptation strategy of Rhodococcus sp. FXJ9.536.</title>
        <authorList>
            <person name="Huang J."/>
            <person name="Huang Y."/>
        </authorList>
    </citation>
    <scope>NUCLEOTIDE SEQUENCE [LARGE SCALE GENOMIC DNA]</scope>
    <source>
        <strain evidence="1 2">FXJ9.536</strain>
    </source>
</reference>
<evidence type="ECO:0000313" key="2">
    <source>
        <dbReference type="Proteomes" id="UP001524501"/>
    </source>
</evidence>
<comment type="caution">
    <text evidence="1">The sequence shown here is derived from an EMBL/GenBank/DDBJ whole genome shotgun (WGS) entry which is preliminary data.</text>
</comment>
<organism evidence="1 2">
    <name type="scientific">Rhodococcus tibetensis</name>
    <dbReference type="NCBI Taxonomy" id="2965064"/>
    <lineage>
        <taxon>Bacteria</taxon>
        <taxon>Bacillati</taxon>
        <taxon>Actinomycetota</taxon>
        <taxon>Actinomycetes</taxon>
        <taxon>Mycobacteriales</taxon>
        <taxon>Nocardiaceae</taxon>
        <taxon>Rhodococcus</taxon>
    </lineage>
</organism>